<feature type="domain" description="Gfo/Idh/MocA-like oxidoreductase N-terminal" evidence="1">
    <location>
        <begin position="16"/>
        <end position="124"/>
    </location>
</feature>
<dbReference type="SUPFAM" id="SSF51735">
    <property type="entry name" value="NAD(P)-binding Rossmann-fold domains"/>
    <property type="match status" value="1"/>
</dbReference>
<dbReference type="Pfam" id="PF02894">
    <property type="entry name" value="GFO_IDH_MocA_C"/>
    <property type="match status" value="1"/>
</dbReference>
<accession>A0A178ZU72</accession>
<dbReference type="Gene3D" id="3.30.360.10">
    <property type="entry name" value="Dihydrodipicolinate Reductase, domain 2"/>
    <property type="match status" value="1"/>
</dbReference>
<comment type="caution">
    <text evidence="3">The sequence shown here is derived from an EMBL/GenBank/DDBJ whole genome shotgun (WGS) entry which is preliminary data.</text>
</comment>
<feature type="domain" description="Gfo/Idh/MocA-like oxidoreductase C-terminal" evidence="2">
    <location>
        <begin position="171"/>
        <end position="340"/>
    </location>
</feature>
<dbReference type="InterPro" id="IPR036291">
    <property type="entry name" value="NAD(P)-bd_dom_sf"/>
</dbReference>
<dbReference type="Gene3D" id="3.40.50.720">
    <property type="entry name" value="NAD(P)-binding Rossmann-like Domain"/>
    <property type="match status" value="1"/>
</dbReference>
<dbReference type="EMBL" id="LVYI01000002">
    <property type="protein sequence ID" value="OAP63036.1"/>
    <property type="molecule type" value="Genomic_DNA"/>
</dbReference>
<keyword evidence="4" id="KW-1185">Reference proteome</keyword>
<dbReference type="PANTHER" id="PTHR42840">
    <property type="entry name" value="NAD(P)-BINDING ROSSMANN-FOLD SUPERFAMILY PROTEIN-RELATED"/>
    <property type="match status" value="1"/>
</dbReference>
<proteinExistence type="predicted"/>
<evidence type="ECO:0000259" key="2">
    <source>
        <dbReference type="Pfam" id="PF02894"/>
    </source>
</evidence>
<dbReference type="RefSeq" id="XP_018696403.1">
    <property type="nucleotide sequence ID" value="XM_018833779.1"/>
</dbReference>
<dbReference type="GO" id="GO:0000166">
    <property type="term" value="F:nucleotide binding"/>
    <property type="evidence" value="ECO:0007669"/>
    <property type="project" value="InterPro"/>
</dbReference>
<evidence type="ECO:0000259" key="1">
    <source>
        <dbReference type="Pfam" id="PF01408"/>
    </source>
</evidence>
<dbReference type="Proteomes" id="UP000078343">
    <property type="component" value="Unassembled WGS sequence"/>
</dbReference>
<protein>
    <recommendedName>
        <fullName evidence="5">Gfo/Idh/MocA-like oxidoreductase N-terminal domain-containing protein</fullName>
    </recommendedName>
</protein>
<dbReference type="AlphaFoldDB" id="A0A178ZU72"/>
<dbReference type="GO" id="GO:0005737">
    <property type="term" value="C:cytoplasm"/>
    <property type="evidence" value="ECO:0007669"/>
    <property type="project" value="TreeGrafter"/>
</dbReference>
<name>A0A178ZU72_9EURO</name>
<dbReference type="InterPro" id="IPR004104">
    <property type="entry name" value="Gfo/Idh/MocA-like_OxRdtase_C"/>
</dbReference>
<evidence type="ECO:0000313" key="4">
    <source>
        <dbReference type="Proteomes" id="UP000078343"/>
    </source>
</evidence>
<evidence type="ECO:0008006" key="5">
    <source>
        <dbReference type="Google" id="ProtNLM"/>
    </source>
</evidence>
<evidence type="ECO:0000313" key="3">
    <source>
        <dbReference type="EMBL" id="OAP63036.1"/>
    </source>
</evidence>
<dbReference type="SUPFAM" id="SSF55347">
    <property type="entry name" value="Glyceraldehyde-3-phosphate dehydrogenase-like, C-terminal domain"/>
    <property type="match status" value="1"/>
</dbReference>
<dbReference type="PANTHER" id="PTHR42840:SF5">
    <property type="entry name" value="NAD(P)-BINDING ROSSMANN-FOLD SUPERFAMILY PROTEIN"/>
    <property type="match status" value="1"/>
</dbReference>
<dbReference type="OrthoDB" id="64915at2759"/>
<organism evidence="3 4">
    <name type="scientific">Fonsecaea erecta</name>
    <dbReference type="NCBI Taxonomy" id="1367422"/>
    <lineage>
        <taxon>Eukaryota</taxon>
        <taxon>Fungi</taxon>
        <taxon>Dikarya</taxon>
        <taxon>Ascomycota</taxon>
        <taxon>Pezizomycotina</taxon>
        <taxon>Eurotiomycetes</taxon>
        <taxon>Chaetothyriomycetidae</taxon>
        <taxon>Chaetothyriales</taxon>
        <taxon>Herpotrichiellaceae</taxon>
        <taxon>Fonsecaea</taxon>
    </lineage>
</organism>
<reference evidence="3 4" key="1">
    <citation type="submission" date="2016-04" db="EMBL/GenBank/DDBJ databases">
        <title>Draft genome of Fonsecaea erecta CBS 125763.</title>
        <authorList>
            <person name="Weiss V.A."/>
            <person name="Vicente V.A."/>
            <person name="Raittz R.T."/>
            <person name="Moreno L.F."/>
            <person name="De Souza E.M."/>
            <person name="Pedrosa F.O."/>
            <person name="Steffens M.B."/>
            <person name="Faoro H."/>
            <person name="Tadra-Sfeir M.Z."/>
            <person name="Najafzadeh M.J."/>
            <person name="Felipe M.S."/>
            <person name="Teixeira M."/>
            <person name="Sun J."/>
            <person name="Xi L."/>
            <person name="Gomes R."/>
            <person name="De Azevedo C.M."/>
            <person name="Salgado C.G."/>
            <person name="Da Silva M.B."/>
            <person name="Nascimento M.F."/>
            <person name="Queiroz-Telles F."/>
            <person name="Attili D.S."/>
            <person name="Gorbushina A."/>
        </authorList>
    </citation>
    <scope>NUCLEOTIDE SEQUENCE [LARGE SCALE GENOMIC DNA]</scope>
    <source>
        <strain evidence="3 4">CBS 125763</strain>
    </source>
</reference>
<dbReference type="GO" id="GO:0006740">
    <property type="term" value="P:NADPH regeneration"/>
    <property type="evidence" value="ECO:0007669"/>
    <property type="project" value="TreeGrafter"/>
</dbReference>
<dbReference type="GeneID" id="30006433"/>
<dbReference type="InterPro" id="IPR000683">
    <property type="entry name" value="Gfo/Idh/MocA-like_OxRdtase_N"/>
</dbReference>
<dbReference type="STRING" id="1367422.A0A178ZU72"/>
<dbReference type="Pfam" id="PF01408">
    <property type="entry name" value="GFO_IDH_MocA"/>
    <property type="match status" value="1"/>
</dbReference>
<dbReference type="GO" id="GO:0016491">
    <property type="term" value="F:oxidoreductase activity"/>
    <property type="evidence" value="ECO:0007669"/>
    <property type="project" value="TreeGrafter"/>
</dbReference>
<sequence length="345" mass="37477">MIGVAILGGGMDLDLGIFAREEHKPAVEASKDLTLKAVYSRSLKSAKTLEVDESKVDLYSDDSGAGKSLDDLLARSDIQAVIIALPIKNQPDYIRKVLLAGKHVLSEKPVAENVKDAAELIKWYRSEIEPKKVTWAVAENIRYTNSFIRAGEVVQTKGRQLTFRCRLQTLVEGGKYFETEWRKNPTHQGGFLLDGGVHFTAGLRLMMGKDNPLVTLSAHSALLQEHLPPVDTVEATAKSKNGTVGTISISFGTTHKGSEWAVGCEKGSVSLSGNKVTYDDKTEEVQDERTGVPGEVRAWGEALAAGKVNESQSPEEALADLELIEAMLRSGEQGGVPIKLEHQAL</sequence>
<gene>
    <name evidence="3" type="ORF">AYL99_02263</name>
</gene>